<organism evidence="1 2">
    <name type="scientific">Paraglomus occultum</name>
    <dbReference type="NCBI Taxonomy" id="144539"/>
    <lineage>
        <taxon>Eukaryota</taxon>
        <taxon>Fungi</taxon>
        <taxon>Fungi incertae sedis</taxon>
        <taxon>Mucoromycota</taxon>
        <taxon>Glomeromycotina</taxon>
        <taxon>Glomeromycetes</taxon>
        <taxon>Paraglomerales</taxon>
        <taxon>Paraglomeraceae</taxon>
        <taxon>Paraglomus</taxon>
    </lineage>
</organism>
<dbReference type="AlphaFoldDB" id="A0A9N9D4R1"/>
<comment type="caution">
    <text evidence="1">The sequence shown here is derived from an EMBL/GenBank/DDBJ whole genome shotgun (WGS) entry which is preliminary data.</text>
</comment>
<gene>
    <name evidence="1" type="ORF">POCULU_LOCUS8503</name>
</gene>
<keyword evidence="2" id="KW-1185">Reference proteome</keyword>
<accession>A0A9N9D4R1</accession>
<dbReference type="EMBL" id="CAJVPJ010002495">
    <property type="protein sequence ID" value="CAG8622775.1"/>
    <property type="molecule type" value="Genomic_DNA"/>
</dbReference>
<dbReference type="Proteomes" id="UP000789572">
    <property type="component" value="Unassembled WGS sequence"/>
</dbReference>
<reference evidence="1" key="1">
    <citation type="submission" date="2021-06" db="EMBL/GenBank/DDBJ databases">
        <authorList>
            <person name="Kallberg Y."/>
            <person name="Tangrot J."/>
            <person name="Rosling A."/>
        </authorList>
    </citation>
    <scope>NUCLEOTIDE SEQUENCE</scope>
    <source>
        <strain evidence="1">IA702</strain>
    </source>
</reference>
<evidence type="ECO:0000313" key="2">
    <source>
        <dbReference type="Proteomes" id="UP000789572"/>
    </source>
</evidence>
<sequence>MYGTKTTSRNISQYNTLAVSRNSFTADFSSSRRELWAKKRERHHVREKTINSANEGNAITTAASTMPKRRIIIPPVTNNLQMDKSSKDNIFESHHRCMIGLGTAKDAYWDAILETLSNDVKGLKHGLANSTTQALDDLRGEMNRP</sequence>
<name>A0A9N9D4R1_9GLOM</name>
<proteinExistence type="predicted"/>
<evidence type="ECO:0000313" key="1">
    <source>
        <dbReference type="EMBL" id="CAG8622775.1"/>
    </source>
</evidence>
<protein>
    <submittedName>
        <fullName evidence="1">4556_t:CDS:1</fullName>
    </submittedName>
</protein>